<feature type="domain" description="PHD-type" evidence="6">
    <location>
        <begin position="505"/>
        <end position="561"/>
    </location>
</feature>
<evidence type="ECO:0000256" key="3">
    <source>
        <dbReference type="ARBA" id="ARBA00022833"/>
    </source>
</evidence>
<evidence type="ECO:0000259" key="6">
    <source>
        <dbReference type="PROSITE" id="PS50016"/>
    </source>
</evidence>
<dbReference type="PROSITE" id="PS01359">
    <property type="entry name" value="ZF_PHD_1"/>
    <property type="match status" value="1"/>
</dbReference>
<comment type="caution">
    <text evidence="7">The sequence shown here is derived from an EMBL/GenBank/DDBJ whole genome shotgun (WGS) entry which is preliminary data.</text>
</comment>
<dbReference type="InterPro" id="IPR013083">
    <property type="entry name" value="Znf_RING/FYVE/PHD"/>
</dbReference>
<keyword evidence="8" id="KW-1185">Reference proteome</keyword>
<keyword evidence="3" id="KW-0862">Zinc</keyword>
<dbReference type="STRING" id="543379.A0A232F0C4"/>
<evidence type="ECO:0000313" key="8">
    <source>
        <dbReference type="Proteomes" id="UP000215335"/>
    </source>
</evidence>
<gene>
    <name evidence="7" type="ORF">TSAR_003552</name>
</gene>
<name>A0A232F0C4_9HYME</name>
<dbReference type="Proteomes" id="UP000215335">
    <property type="component" value="Unassembled WGS sequence"/>
</dbReference>
<dbReference type="InterPro" id="IPR001965">
    <property type="entry name" value="Znf_PHD"/>
</dbReference>
<dbReference type="EMBL" id="NNAY01001408">
    <property type="protein sequence ID" value="OXU24075.1"/>
    <property type="molecule type" value="Genomic_DNA"/>
</dbReference>
<keyword evidence="1" id="KW-0479">Metal-binding</keyword>
<evidence type="ECO:0000256" key="5">
    <source>
        <dbReference type="SAM" id="MobiDB-lite"/>
    </source>
</evidence>
<accession>A0A232F0C4</accession>
<organism evidence="7 8">
    <name type="scientific">Trichomalopsis sarcophagae</name>
    <dbReference type="NCBI Taxonomy" id="543379"/>
    <lineage>
        <taxon>Eukaryota</taxon>
        <taxon>Metazoa</taxon>
        <taxon>Ecdysozoa</taxon>
        <taxon>Arthropoda</taxon>
        <taxon>Hexapoda</taxon>
        <taxon>Insecta</taxon>
        <taxon>Pterygota</taxon>
        <taxon>Neoptera</taxon>
        <taxon>Endopterygota</taxon>
        <taxon>Hymenoptera</taxon>
        <taxon>Apocrita</taxon>
        <taxon>Proctotrupomorpha</taxon>
        <taxon>Chalcidoidea</taxon>
        <taxon>Pteromalidae</taxon>
        <taxon>Pteromalinae</taxon>
        <taxon>Trichomalopsis</taxon>
    </lineage>
</organism>
<dbReference type="InterPro" id="IPR011011">
    <property type="entry name" value="Znf_FYVE_PHD"/>
</dbReference>
<keyword evidence="2 4" id="KW-0863">Zinc-finger</keyword>
<dbReference type="GO" id="GO:0008270">
    <property type="term" value="F:zinc ion binding"/>
    <property type="evidence" value="ECO:0007669"/>
    <property type="project" value="UniProtKB-KW"/>
</dbReference>
<dbReference type="SMART" id="SM00249">
    <property type="entry name" value="PHD"/>
    <property type="match status" value="1"/>
</dbReference>
<evidence type="ECO:0000313" key="7">
    <source>
        <dbReference type="EMBL" id="OXU24075.1"/>
    </source>
</evidence>
<dbReference type="AlphaFoldDB" id="A0A232F0C4"/>
<dbReference type="InterPro" id="IPR019786">
    <property type="entry name" value="Zinc_finger_PHD-type_CS"/>
</dbReference>
<dbReference type="PROSITE" id="PS50016">
    <property type="entry name" value="ZF_PHD_2"/>
    <property type="match status" value="1"/>
</dbReference>
<sequence length="571" mass="64647">MDDDLNLKKRKRPEKRDTNPQRTVPMTVELVRKMFIEYEFLMIPERNENFKPRTRKTPQRRKIDNNLVANNPFDDSSQQSVKMPTNSPQLPPRYILNDLKPKRGSTQDQIGNINHMRTHNPQQANHALLALTHMAQPERSEYPLVGHAGSVQNTRSISNSRMQQNLNNSQMMNHRMGRGSMNDSGLANRPSKNRFGGLAMNGSTMVSTTTESITYPHANPRNEMIGNRVSPVNSTTTNIPILARLLSRNHMNRAMNERPIVYPQQYYDLMNDTRGPMEQPLSMPKRCRHVHCYEVYAASMVSNYQTNNTDMSRLFNDAPGINTTNNSMGAIYSQYDKQDSIEVADHIISNAIKNFKSRNPTEQGMNIGMSTFQPDPRKMIPSNTNSFESGNPTVQGMNMGMSTFQPDPRETISSTMKSFKSGNPTGQGMNMGMSMFQRDPQEAISSSINSFEFDNPTGQGMNMGMSTFQYPQGTMNHQATHMPGGSEQNIFSSNQPEDFDSQDEEMHCNLCKGIIKDEGLLCDPGCNSWYHAHCVGMSPIAYKLFMNESDAQWVCDDCFATKYIPPVIYML</sequence>
<reference evidence="7 8" key="1">
    <citation type="journal article" date="2017" name="Curr. Biol.">
        <title>The Evolution of Venom by Co-option of Single-Copy Genes.</title>
        <authorList>
            <person name="Martinson E.O."/>
            <person name="Mrinalini"/>
            <person name="Kelkar Y.D."/>
            <person name="Chang C.H."/>
            <person name="Werren J.H."/>
        </authorList>
    </citation>
    <scope>NUCLEOTIDE SEQUENCE [LARGE SCALE GENOMIC DNA]</scope>
    <source>
        <strain evidence="7 8">Alberta</strain>
        <tissue evidence="7">Whole body</tissue>
    </source>
</reference>
<dbReference type="InterPro" id="IPR019787">
    <property type="entry name" value="Znf_PHD-finger"/>
</dbReference>
<evidence type="ECO:0000256" key="1">
    <source>
        <dbReference type="ARBA" id="ARBA00022723"/>
    </source>
</evidence>
<feature type="region of interest" description="Disordered" evidence="5">
    <location>
        <begin position="50"/>
        <end position="93"/>
    </location>
</feature>
<proteinExistence type="predicted"/>
<dbReference type="SUPFAM" id="SSF57903">
    <property type="entry name" value="FYVE/PHD zinc finger"/>
    <property type="match status" value="1"/>
</dbReference>
<evidence type="ECO:0000256" key="4">
    <source>
        <dbReference type="PROSITE-ProRule" id="PRU00146"/>
    </source>
</evidence>
<evidence type="ECO:0000256" key="2">
    <source>
        <dbReference type="ARBA" id="ARBA00022771"/>
    </source>
</evidence>
<feature type="region of interest" description="Disordered" evidence="5">
    <location>
        <begin position="1"/>
        <end position="23"/>
    </location>
</feature>
<feature type="compositionally biased region" description="Polar residues" evidence="5">
    <location>
        <begin position="67"/>
        <end position="88"/>
    </location>
</feature>
<protein>
    <recommendedName>
        <fullName evidence="6">PHD-type domain-containing protein</fullName>
    </recommendedName>
</protein>
<dbReference type="Pfam" id="PF00628">
    <property type="entry name" value="PHD"/>
    <property type="match status" value="1"/>
</dbReference>
<dbReference type="CDD" id="cd15551">
    <property type="entry name" value="PHD_PYGO"/>
    <property type="match status" value="1"/>
</dbReference>
<dbReference type="Gene3D" id="3.30.40.10">
    <property type="entry name" value="Zinc/RING finger domain, C3HC4 (zinc finger)"/>
    <property type="match status" value="1"/>
</dbReference>